<reference evidence="2 3" key="1">
    <citation type="submission" date="2019-11" db="EMBL/GenBank/DDBJ databases">
        <authorList>
            <person name="Jiang L.-Q."/>
        </authorList>
    </citation>
    <scope>NUCLEOTIDE SEQUENCE [LARGE SCALE GENOMIC DNA]</scope>
    <source>
        <strain evidence="2 3">YIM 132087</strain>
    </source>
</reference>
<feature type="transmembrane region" description="Helical" evidence="1">
    <location>
        <begin position="138"/>
        <end position="158"/>
    </location>
</feature>
<proteinExistence type="predicted"/>
<keyword evidence="1" id="KW-0812">Transmembrane</keyword>
<evidence type="ECO:0000313" key="2">
    <source>
        <dbReference type="EMBL" id="MTD14791.1"/>
    </source>
</evidence>
<feature type="transmembrane region" description="Helical" evidence="1">
    <location>
        <begin position="499"/>
        <end position="524"/>
    </location>
</feature>
<organism evidence="2 3">
    <name type="scientific">Nakamurella alba</name>
    <dbReference type="NCBI Taxonomy" id="2665158"/>
    <lineage>
        <taxon>Bacteria</taxon>
        <taxon>Bacillati</taxon>
        <taxon>Actinomycetota</taxon>
        <taxon>Actinomycetes</taxon>
        <taxon>Nakamurellales</taxon>
        <taxon>Nakamurellaceae</taxon>
        <taxon>Nakamurella</taxon>
    </lineage>
</organism>
<feature type="transmembrane region" description="Helical" evidence="1">
    <location>
        <begin position="416"/>
        <end position="436"/>
    </location>
</feature>
<dbReference type="RefSeq" id="WP_154768810.1">
    <property type="nucleotide sequence ID" value="NZ_WLYK01000005.1"/>
</dbReference>
<feature type="transmembrane region" description="Helical" evidence="1">
    <location>
        <begin position="294"/>
        <end position="315"/>
    </location>
</feature>
<accession>A0A7K1FKX3</accession>
<comment type="caution">
    <text evidence="2">The sequence shown here is derived from an EMBL/GenBank/DDBJ whole genome shotgun (WGS) entry which is preliminary data.</text>
</comment>
<gene>
    <name evidence="2" type="ORF">GIS00_12655</name>
</gene>
<sequence length="623" mass="62741">MASGPGAAARRIARDAVHTFVTGPVRANVVRAHGGGVPAVVAVVLGTIGVAVPTVMLAFLGPLQRSASGFGADGLPGAPTFELSGLVPVTLALLVLAGTVGLAGSVFAAPVPRVLGSVLVLVVGGSMSASAHRFDSEPFLAVTGVVCTVLAAALPWVLRPLLAPTAGPPPAADRVHLTVAALLPVCAVLVSGAVVAPTLAVFLRLDLSTPAEARQTLGVLWRASVSQVLPFFAPLVYLGGAGLVLVAVTTSRFLSRSVRTAGGRTVWVLLAAVLALLGWRWYRVVRVRTGEDPVVLLLQVLIGVATLALATWWWFRVARGGGADDDDPEEGSARGIPVVTVAVLAPALLAAVAVVLADQVDAWSAGPGTVATTAFGDAALGVSDWLGSTGPAFWCRVLVAGGAVGWALLRIRRGQPGALTAWVGIFGALDLIRAVYQQVSGEPSPAGVAVWQDVLVVVVTVCVVIEWVGHRLPSRRFLVLAAAALLFSGLVVQQDFADAGAIGTAVGFLGAAGPVLAAVWALLTTGGHAEGSGTDGLGRSLLVLGYLGLGATLALWPAFGGDLAAVGLGTAGIGEAARAALGDSLTLAIMAAFLVRLLRRRPVPGPAPAPAQPAGSGAPSSSS</sequence>
<evidence type="ECO:0000256" key="1">
    <source>
        <dbReference type="SAM" id="Phobius"/>
    </source>
</evidence>
<feature type="transmembrane region" description="Helical" evidence="1">
    <location>
        <begin position="448"/>
        <end position="469"/>
    </location>
</feature>
<name>A0A7K1FKX3_9ACTN</name>
<protein>
    <submittedName>
        <fullName evidence="2">Uncharacterized protein</fullName>
    </submittedName>
</protein>
<dbReference type="AlphaFoldDB" id="A0A7K1FKX3"/>
<feature type="transmembrane region" description="Helical" evidence="1">
    <location>
        <begin position="39"/>
        <end position="63"/>
    </location>
</feature>
<feature type="transmembrane region" description="Helical" evidence="1">
    <location>
        <begin position="579"/>
        <end position="598"/>
    </location>
</feature>
<feature type="transmembrane region" description="Helical" evidence="1">
    <location>
        <begin position="476"/>
        <end position="493"/>
    </location>
</feature>
<feature type="transmembrane region" description="Helical" evidence="1">
    <location>
        <begin position="336"/>
        <end position="357"/>
    </location>
</feature>
<keyword evidence="1" id="KW-0472">Membrane</keyword>
<keyword evidence="1" id="KW-1133">Transmembrane helix</keyword>
<feature type="transmembrane region" description="Helical" evidence="1">
    <location>
        <begin position="266"/>
        <end position="282"/>
    </location>
</feature>
<feature type="transmembrane region" description="Helical" evidence="1">
    <location>
        <begin position="391"/>
        <end position="409"/>
    </location>
</feature>
<feature type="transmembrane region" description="Helical" evidence="1">
    <location>
        <begin position="536"/>
        <end position="559"/>
    </location>
</feature>
<feature type="transmembrane region" description="Helical" evidence="1">
    <location>
        <begin position="231"/>
        <end position="254"/>
    </location>
</feature>
<feature type="transmembrane region" description="Helical" evidence="1">
    <location>
        <begin position="114"/>
        <end position="132"/>
    </location>
</feature>
<feature type="transmembrane region" description="Helical" evidence="1">
    <location>
        <begin position="179"/>
        <end position="203"/>
    </location>
</feature>
<evidence type="ECO:0000313" key="3">
    <source>
        <dbReference type="Proteomes" id="UP000460221"/>
    </source>
</evidence>
<dbReference type="EMBL" id="WLYK01000005">
    <property type="protein sequence ID" value="MTD14791.1"/>
    <property type="molecule type" value="Genomic_DNA"/>
</dbReference>
<keyword evidence="3" id="KW-1185">Reference proteome</keyword>
<feature type="transmembrane region" description="Helical" evidence="1">
    <location>
        <begin position="83"/>
        <end position="107"/>
    </location>
</feature>
<dbReference type="Proteomes" id="UP000460221">
    <property type="component" value="Unassembled WGS sequence"/>
</dbReference>